<dbReference type="InterPro" id="IPR000182">
    <property type="entry name" value="GNAT_dom"/>
</dbReference>
<gene>
    <name evidence="6" type="ORF">EKG83_34055</name>
</gene>
<dbReference type="PANTHER" id="PTHR37817">
    <property type="entry name" value="N-ACETYLTRANSFERASE EIS"/>
    <property type="match status" value="1"/>
</dbReference>
<evidence type="ECO:0000256" key="3">
    <source>
        <dbReference type="ARBA" id="ARBA00023315"/>
    </source>
</evidence>
<dbReference type="InterPro" id="IPR041380">
    <property type="entry name" value="Acetyltransf_17"/>
</dbReference>
<dbReference type="Proteomes" id="UP000325787">
    <property type="component" value="Chromosome"/>
</dbReference>
<feature type="binding site" evidence="4">
    <location>
        <begin position="129"/>
        <end position="130"/>
    </location>
    <ligand>
        <name>acetyl-CoA</name>
        <dbReference type="ChEBI" id="CHEBI:57288"/>
    </ligand>
</feature>
<keyword evidence="3 4" id="KW-0012">Acyltransferase</keyword>
<dbReference type="Gene3D" id="3.30.1050.10">
    <property type="entry name" value="SCP2 sterol-binding domain"/>
    <property type="match status" value="1"/>
</dbReference>
<keyword evidence="7" id="KW-1185">Reference proteome</keyword>
<evidence type="ECO:0000256" key="2">
    <source>
        <dbReference type="ARBA" id="ARBA00022679"/>
    </source>
</evidence>
<dbReference type="PROSITE" id="PS51186">
    <property type="entry name" value="GNAT"/>
    <property type="match status" value="1"/>
</dbReference>
<dbReference type="Pfam" id="PF13530">
    <property type="entry name" value="SCP2_2"/>
    <property type="match status" value="1"/>
</dbReference>
<evidence type="ECO:0000313" key="6">
    <source>
        <dbReference type="EMBL" id="QFZ21756.1"/>
    </source>
</evidence>
<dbReference type="InterPro" id="IPR016181">
    <property type="entry name" value="Acyl_CoA_acyltransferase"/>
</dbReference>
<accession>A0A5Q0H6B1</accession>
<comment type="similarity">
    <text evidence="1 4">Belongs to the acetyltransferase Eis family.</text>
</comment>
<dbReference type="HAMAP" id="MF_01812">
    <property type="entry name" value="Eis"/>
    <property type="match status" value="1"/>
</dbReference>
<dbReference type="EMBL" id="CP034550">
    <property type="protein sequence ID" value="QFZ21756.1"/>
    <property type="molecule type" value="Genomic_DNA"/>
</dbReference>
<dbReference type="Gene3D" id="3.40.630.30">
    <property type="match status" value="2"/>
</dbReference>
<dbReference type="InterPro" id="IPR025559">
    <property type="entry name" value="Eis_dom"/>
</dbReference>
<name>A0A5Q0H6B1_SACSY</name>
<dbReference type="InterPro" id="IPR036527">
    <property type="entry name" value="SCP2_sterol-bd_dom_sf"/>
</dbReference>
<dbReference type="KEGG" id="ssyi:EKG83_34055"/>
<proteinExistence type="inferred from homology"/>
<evidence type="ECO:0000313" key="7">
    <source>
        <dbReference type="Proteomes" id="UP000325787"/>
    </source>
</evidence>
<dbReference type="GO" id="GO:0034069">
    <property type="term" value="F:aminoglycoside N-acetyltransferase activity"/>
    <property type="evidence" value="ECO:0007669"/>
    <property type="project" value="TreeGrafter"/>
</dbReference>
<feature type="active site" description="Proton donor" evidence="4">
    <location>
        <position position="134"/>
    </location>
</feature>
<evidence type="ECO:0000256" key="1">
    <source>
        <dbReference type="ARBA" id="ARBA00009213"/>
    </source>
</evidence>
<reference evidence="7" key="1">
    <citation type="journal article" date="2021" name="Curr. Microbiol.">
        <title>Complete genome of nocamycin-producing strain Saccharothrix syringae NRRL B-16468 reveals the biosynthetic potential for secondary metabolites.</title>
        <authorList>
            <person name="Mo X."/>
            <person name="Yang S."/>
        </authorList>
    </citation>
    <scope>NUCLEOTIDE SEQUENCE [LARGE SCALE GENOMIC DNA]</scope>
    <source>
        <strain evidence="7">ATCC 51364 / DSM 43886 / JCM 6844 / KCTC 9398 / NBRC 14523 / NRRL B-16468 / INA 2240</strain>
    </source>
</reference>
<sequence>MLAIPGEDATVTDHDIRVLDDSQYRAAHTLFRGTLHHPPAPDEMWKFVRGSYEPGRTLGAFVDDEMVGTVQAFPSRMAVPGGAVVPHAAVSRVGVRADWTRRGVLSALQRAQLRSFAESGDVVASLRASESAIYGRYGYGTATRYRFWKVDRRRAAPRSRIAGRVRLVDGEAGEQVARALFEELSPGRAGTIARWPGWWDVNIRRRAAEENFKVAVRSPGAGAPDDGYLMYKVTPGAHGSSEDKPTTLEVLDLWARTPEAWADLWLFALGVDLVGRITALGRPLDEPLPWLLGDPRACEVTAEEDETWLRLVDVPAALGARTYREGAPVVLGVRDAYLPENTASYRVSADGVSRVPDAPELVLDVDVLAAAYLGDVSFSTLATTRRLDVVEAGALARADALFAVTEIPWCGSYF</sequence>
<protein>
    <submittedName>
        <fullName evidence="6">GNAT family N-acetyltransferase</fullName>
    </submittedName>
</protein>
<dbReference type="OrthoDB" id="8399956at2"/>
<dbReference type="Pfam" id="PF17668">
    <property type="entry name" value="Acetyltransf_17"/>
    <property type="match status" value="1"/>
</dbReference>
<comment type="subunit">
    <text evidence="4">Homohexamer; trimer of dimers.</text>
</comment>
<feature type="binding site" evidence="4">
    <location>
        <begin position="101"/>
        <end position="106"/>
    </location>
    <ligand>
        <name>acetyl-CoA</name>
        <dbReference type="ChEBI" id="CHEBI:57288"/>
    </ligand>
</feature>
<evidence type="ECO:0000259" key="5">
    <source>
        <dbReference type="PROSITE" id="PS51186"/>
    </source>
</evidence>
<dbReference type="NCBIfam" id="NF002367">
    <property type="entry name" value="PRK01346.1-4"/>
    <property type="match status" value="1"/>
</dbReference>
<dbReference type="Pfam" id="PF13527">
    <property type="entry name" value="Acetyltransf_9"/>
    <property type="match status" value="1"/>
</dbReference>
<keyword evidence="2 4" id="KW-0808">Transferase</keyword>
<dbReference type="PANTHER" id="PTHR37817:SF1">
    <property type="entry name" value="N-ACETYLTRANSFERASE EIS"/>
    <property type="match status" value="1"/>
</dbReference>
<evidence type="ECO:0000256" key="4">
    <source>
        <dbReference type="HAMAP-Rule" id="MF_01812"/>
    </source>
</evidence>
<organism evidence="6 7">
    <name type="scientific">Saccharothrix syringae</name>
    <name type="common">Nocardiopsis syringae</name>
    <dbReference type="NCBI Taxonomy" id="103733"/>
    <lineage>
        <taxon>Bacteria</taxon>
        <taxon>Bacillati</taxon>
        <taxon>Actinomycetota</taxon>
        <taxon>Actinomycetes</taxon>
        <taxon>Pseudonocardiales</taxon>
        <taxon>Pseudonocardiaceae</taxon>
        <taxon>Saccharothrix</taxon>
    </lineage>
</organism>
<dbReference type="AlphaFoldDB" id="A0A5Q0H6B1"/>
<feature type="domain" description="N-acetyltransferase" evidence="5">
    <location>
        <begin position="14"/>
        <end position="157"/>
    </location>
</feature>
<feature type="binding site" evidence="4">
    <location>
        <begin position="93"/>
        <end position="95"/>
    </location>
    <ligand>
        <name>acetyl-CoA</name>
        <dbReference type="ChEBI" id="CHEBI:57288"/>
    </ligand>
</feature>
<dbReference type="InterPro" id="IPR022902">
    <property type="entry name" value="NAcTrfase_Eis"/>
</dbReference>
<dbReference type="SUPFAM" id="SSF55718">
    <property type="entry name" value="SCP-like"/>
    <property type="match status" value="1"/>
</dbReference>
<dbReference type="SUPFAM" id="SSF55729">
    <property type="entry name" value="Acyl-CoA N-acyltransferases (Nat)"/>
    <property type="match status" value="1"/>
</dbReference>
<dbReference type="GO" id="GO:0030649">
    <property type="term" value="P:aminoglycoside antibiotic catabolic process"/>
    <property type="evidence" value="ECO:0007669"/>
    <property type="project" value="TreeGrafter"/>
</dbReference>
<feature type="active site" description="Proton acceptor; via carboxylate" evidence="4">
    <location>
        <position position="414"/>
    </location>
</feature>
<dbReference type="InterPro" id="IPR051554">
    <property type="entry name" value="Acetyltransferase_Eis"/>
</dbReference>